<sequence>MAPVRGADTRRSPPVPDPLPAERGSSNCRISIAGEDPRRRCTTLSPGGQSPGGQSGRRGAAGTSHRQ</sequence>
<gene>
    <name evidence="2" type="ORF">NTEN_LOCUS1097</name>
    <name evidence="3" type="ORF">NTEN_LOCUS1099</name>
</gene>
<keyword evidence="4" id="KW-1185">Reference proteome</keyword>
<reference evidence="2 4" key="1">
    <citation type="submission" date="2020-02" db="EMBL/GenBank/DDBJ databases">
        <authorList>
            <person name="Ferguson B K."/>
        </authorList>
    </citation>
    <scope>NUCLEOTIDE SEQUENCE [LARGE SCALE GENOMIC DNA]</scope>
</reference>
<evidence type="ECO:0000313" key="4">
    <source>
        <dbReference type="Proteomes" id="UP000479000"/>
    </source>
</evidence>
<dbReference type="EMBL" id="CADCXU010001878">
    <property type="protein sequence ID" value="CAA9994283.1"/>
    <property type="molecule type" value="Genomic_DNA"/>
</dbReference>
<dbReference type="AlphaFoldDB" id="A0A6H5FXY5"/>
<feature type="region of interest" description="Disordered" evidence="1">
    <location>
        <begin position="1"/>
        <end position="67"/>
    </location>
</feature>
<dbReference type="EMBL" id="CADCXU010001877">
    <property type="protein sequence ID" value="CAA9994281.1"/>
    <property type="molecule type" value="Genomic_DNA"/>
</dbReference>
<accession>A0A6H5FXY5</accession>
<evidence type="ECO:0000313" key="3">
    <source>
        <dbReference type="EMBL" id="CAA9994283.1"/>
    </source>
</evidence>
<organism evidence="2 4">
    <name type="scientific">Nesidiocoris tenuis</name>
    <dbReference type="NCBI Taxonomy" id="355587"/>
    <lineage>
        <taxon>Eukaryota</taxon>
        <taxon>Metazoa</taxon>
        <taxon>Ecdysozoa</taxon>
        <taxon>Arthropoda</taxon>
        <taxon>Hexapoda</taxon>
        <taxon>Insecta</taxon>
        <taxon>Pterygota</taxon>
        <taxon>Neoptera</taxon>
        <taxon>Paraneoptera</taxon>
        <taxon>Hemiptera</taxon>
        <taxon>Heteroptera</taxon>
        <taxon>Panheteroptera</taxon>
        <taxon>Cimicomorpha</taxon>
        <taxon>Miridae</taxon>
        <taxon>Dicyphina</taxon>
        <taxon>Nesidiocoris</taxon>
    </lineage>
</organism>
<evidence type="ECO:0000313" key="2">
    <source>
        <dbReference type="EMBL" id="CAA9994281.1"/>
    </source>
</evidence>
<dbReference type="Proteomes" id="UP000479000">
    <property type="component" value="Unassembled WGS sequence"/>
</dbReference>
<name>A0A6H5FXY5_9HEMI</name>
<evidence type="ECO:0000256" key="1">
    <source>
        <dbReference type="SAM" id="MobiDB-lite"/>
    </source>
</evidence>
<feature type="compositionally biased region" description="Low complexity" evidence="1">
    <location>
        <begin position="57"/>
        <end position="67"/>
    </location>
</feature>
<proteinExistence type="predicted"/>
<protein>
    <submittedName>
        <fullName evidence="2">Uncharacterized protein</fullName>
    </submittedName>
</protein>